<dbReference type="EMBL" id="JAHFXF010000077">
    <property type="protein sequence ID" value="KAG9697440.1"/>
    <property type="molecule type" value="Genomic_DNA"/>
</dbReference>
<evidence type="ECO:0008006" key="3">
    <source>
        <dbReference type="Google" id="ProtNLM"/>
    </source>
</evidence>
<name>A0A9P8EU37_AURME</name>
<feature type="non-terminal residue" evidence="1">
    <location>
        <position position="213"/>
    </location>
</feature>
<dbReference type="AlphaFoldDB" id="A0A9P8EU37"/>
<dbReference type="OrthoDB" id="5279008at2759"/>
<dbReference type="Proteomes" id="UP000779574">
    <property type="component" value="Unassembled WGS sequence"/>
</dbReference>
<evidence type="ECO:0000313" key="2">
    <source>
        <dbReference type="Proteomes" id="UP000779574"/>
    </source>
</evidence>
<reference evidence="1" key="1">
    <citation type="journal article" date="2021" name="J Fungi (Basel)">
        <title>Virulence traits and population genomics of the black yeast Aureobasidium melanogenum.</title>
        <authorList>
            <person name="Cernosa A."/>
            <person name="Sun X."/>
            <person name="Gostincar C."/>
            <person name="Fang C."/>
            <person name="Gunde-Cimerman N."/>
            <person name="Song Z."/>
        </authorList>
    </citation>
    <scope>NUCLEOTIDE SEQUENCE</scope>
    <source>
        <strain evidence="1">EXF-9911</strain>
    </source>
</reference>
<comment type="caution">
    <text evidence="1">The sequence shown here is derived from an EMBL/GenBank/DDBJ whole genome shotgun (WGS) entry which is preliminary data.</text>
</comment>
<protein>
    <recommendedName>
        <fullName evidence="3">F-box domain-containing protein</fullName>
    </recommendedName>
</protein>
<gene>
    <name evidence="1" type="ORF">KCU76_g3022</name>
</gene>
<accession>A0A9P8EU37</accession>
<organism evidence="1 2">
    <name type="scientific">Aureobasidium melanogenum</name>
    <name type="common">Aureobasidium pullulans var. melanogenum</name>
    <dbReference type="NCBI Taxonomy" id="46634"/>
    <lineage>
        <taxon>Eukaryota</taxon>
        <taxon>Fungi</taxon>
        <taxon>Dikarya</taxon>
        <taxon>Ascomycota</taxon>
        <taxon>Pezizomycotina</taxon>
        <taxon>Dothideomycetes</taxon>
        <taxon>Dothideomycetidae</taxon>
        <taxon>Dothideales</taxon>
        <taxon>Saccotheciaceae</taxon>
        <taxon>Aureobasidium</taxon>
    </lineage>
</organism>
<reference evidence="1" key="2">
    <citation type="submission" date="2021-08" db="EMBL/GenBank/DDBJ databases">
        <authorList>
            <person name="Gostincar C."/>
            <person name="Sun X."/>
            <person name="Song Z."/>
            <person name="Gunde-Cimerman N."/>
        </authorList>
    </citation>
    <scope>NUCLEOTIDE SEQUENCE</scope>
    <source>
        <strain evidence="1">EXF-9911</strain>
    </source>
</reference>
<evidence type="ECO:0000313" key="1">
    <source>
        <dbReference type="EMBL" id="KAG9697440.1"/>
    </source>
</evidence>
<sequence>MAHSHPFSSLPYEIVSQICQHPHLDKDDRAALRLACKSFGIHDAATVSIGRYFKDAKVLFTKHSFETLVKICKHPVFSRCIKSVKLSSIRCNNDEKLQMATNLIQMEASRSDQPVGIDSRLQALDNISAQIYSYSVRNWCESDLFRSSKPVELLTIALKCLSKSSNRIALGIAVDETNDLGSWKSPVREKHFQQSVVQCNLQYTRDPRYRDFR</sequence>
<proteinExistence type="predicted"/>